<dbReference type="PROSITE" id="PS00054">
    <property type="entry name" value="RIBOSOMAL_S11"/>
    <property type="match status" value="1"/>
</dbReference>
<evidence type="ECO:0000256" key="4">
    <source>
        <dbReference type="ARBA" id="ARBA00022980"/>
    </source>
</evidence>
<dbReference type="Gene3D" id="3.30.420.80">
    <property type="entry name" value="Ribosomal protein S11"/>
    <property type="match status" value="1"/>
</dbReference>
<comment type="caution">
    <text evidence="6">The sequence shown here is derived from an EMBL/GenBank/DDBJ whole genome shotgun (WGS) entry which is preliminary data.</text>
</comment>
<evidence type="ECO:0000256" key="2">
    <source>
        <dbReference type="ARBA" id="ARBA00022730"/>
    </source>
</evidence>
<dbReference type="NCBIfam" id="NF003698">
    <property type="entry name" value="PRK05309.1"/>
    <property type="match status" value="1"/>
</dbReference>
<keyword evidence="2" id="KW-0699">rRNA-binding</keyword>
<evidence type="ECO:0000313" key="6">
    <source>
        <dbReference type="EMBL" id="MPN59174.1"/>
    </source>
</evidence>
<dbReference type="PIRSF" id="PIRSF002131">
    <property type="entry name" value="Ribosomal_S11"/>
    <property type="match status" value="1"/>
</dbReference>
<dbReference type="HAMAP" id="MF_01310">
    <property type="entry name" value="Ribosomal_uS11"/>
    <property type="match status" value="1"/>
</dbReference>
<organism evidence="6">
    <name type="scientific">bioreactor metagenome</name>
    <dbReference type="NCBI Taxonomy" id="1076179"/>
    <lineage>
        <taxon>unclassified sequences</taxon>
        <taxon>metagenomes</taxon>
        <taxon>ecological metagenomes</taxon>
    </lineage>
</organism>
<dbReference type="InterPro" id="IPR036967">
    <property type="entry name" value="Ribosomal_uS11_sf"/>
</dbReference>
<proteinExistence type="inferred from homology"/>
<dbReference type="InterPro" id="IPR001971">
    <property type="entry name" value="Ribosomal_uS11"/>
</dbReference>
<dbReference type="GO" id="GO:0019843">
    <property type="term" value="F:rRNA binding"/>
    <property type="evidence" value="ECO:0007669"/>
    <property type="project" value="UniProtKB-KW"/>
</dbReference>
<dbReference type="SUPFAM" id="SSF53137">
    <property type="entry name" value="Translational machinery components"/>
    <property type="match status" value="1"/>
</dbReference>
<name>A0A645JFQ2_9ZZZZ</name>
<gene>
    <name evidence="6" type="primary">rpsK_51</name>
    <name evidence="6" type="ORF">SDC9_206894</name>
</gene>
<dbReference type="EMBL" id="VSSQ01132875">
    <property type="protein sequence ID" value="MPN59174.1"/>
    <property type="molecule type" value="Genomic_DNA"/>
</dbReference>
<dbReference type="Pfam" id="PF00411">
    <property type="entry name" value="Ribosomal_S11"/>
    <property type="match status" value="1"/>
</dbReference>
<dbReference type="GO" id="GO:1990904">
    <property type="term" value="C:ribonucleoprotein complex"/>
    <property type="evidence" value="ECO:0007669"/>
    <property type="project" value="UniProtKB-KW"/>
</dbReference>
<dbReference type="FunFam" id="3.30.420.80:FF:000010">
    <property type="entry name" value="30S ribosomal protein S11"/>
    <property type="match status" value="1"/>
</dbReference>
<keyword evidence="5" id="KW-0687">Ribonucleoprotein</keyword>
<dbReference type="PANTHER" id="PTHR11759">
    <property type="entry name" value="40S RIBOSOMAL PROTEIN S14/30S RIBOSOMAL PROTEIN S11"/>
    <property type="match status" value="1"/>
</dbReference>
<comment type="similarity">
    <text evidence="1">Belongs to the universal ribosomal protein uS11 family.</text>
</comment>
<evidence type="ECO:0000256" key="3">
    <source>
        <dbReference type="ARBA" id="ARBA00022884"/>
    </source>
</evidence>
<dbReference type="NCBIfam" id="TIGR03632">
    <property type="entry name" value="uS11_bact"/>
    <property type="match status" value="1"/>
</dbReference>
<dbReference type="GO" id="GO:0005840">
    <property type="term" value="C:ribosome"/>
    <property type="evidence" value="ECO:0007669"/>
    <property type="project" value="UniProtKB-KW"/>
</dbReference>
<protein>
    <submittedName>
        <fullName evidence="6">30S ribosomal protein S11</fullName>
    </submittedName>
</protein>
<keyword evidence="4 6" id="KW-0689">Ribosomal protein</keyword>
<accession>A0A645JFQ2</accession>
<reference evidence="6" key="1">
    <citation type="submission" date="2019-08" db="EMBL/GenBank/DDBJ databases">
        <authorList>
            <person name="Kucharzyk K."/>
            <person name="Murdoch R.W."/>
            <person name="Higgins S."/>
            <person name="Loffler F."/>
        </authorList>
    </citation>
    <scope>NUCLEOTIDE SEQUENCE</scope>
</reference>
<dbReference type="GO" id="GO:0006412">
    <property type="term" value="P:translation"/>
    <property type="evidence" value="ECO:0007669"/>
    <property type="project" value="InterPro"/>
</dbReference>
<dbReference type="AlphaFoldDB" id="A0A645JFQ2"/>
<sequence>MAEEVKKEVAEVAVEASSAPVAKQRGKSGRFVPSGIAYVLATFNNTKVTFTDLHGNVICWSTGGKNGFKGSRKSTAYAAQVIAGDAAKKAQLIGMKEVEVRIKGPGAGRESAVRGIAAAGLEISSIKDITPVPHNGCRPPKRRRV</sequence>
<dbReference type="GO" id="GO:0003735">
    <property type="term" value="F:structural constituent of ribosome"/>
    <property type="evidence" value="ECO:0007669"/>
    <property type="project" value="InterPro"/>
</dbReference>
<keyword evidence="3" id="KW-0694">RNA-binding</keyword>
<dbReference type="InterPro" id="IPR018102">
    <property type="entry name" value="Ribosomal_uS11_CS"/>
</dbReference>
<evidence type="ECO:0000256" key="1">
    <source>
        <dbReference type="ARBA" id="ARBA00006194"/>
    </source>
</evidence>
<dbReference type="InterPro" id="IPR019981">
    <property type="entry name" value="Ribosomal_uS11_bac-type"/>
</dbReference>
<evidence type="ECO:0000256" key="5">
    <source>
        <dbReference type="ARBA" id="ARBA00023274"/>
    </source>
</evidence>